<dbReference type="InterPro" id="IPR036856">
    <property type="entry name" value="Ald_Oxase/Xan_DH_a/b_sf"/>
</dbReference>
<evidence type="ECO:0000313" key="2">
    <source>
        <dbReference type="EMBL" id="MDO1511604.1"/>
    </source>
</evidence>
<accession>A0ABT8RMQ5</accession>
<dbReference type="Pfam" id="PF02738">
    <property type="entry name" value="MoCoBD_1"/>
    <property type="match status" value="1"/>
</dbReference>
<dbReference type="InterPro" id="IPR012368">
    <property type="entry name" value="OxRdtase_Mopterin-bd_su_IorB"/>
</dbReference>
<dbReference type="PANTHER" id="PTHR47495:SF2">
    <property type="entry name" value="ALDEHYDE DEHYDROGENASE"/>
    <property type="match status" value="1"/>
</dbReference>
<dbReference type="InterPro" id="IPR008274">
    <property type="entry name" value="AldOxase/xan_DH_MoCoBD1"/>
</dbReference>
<dbReference type="Gene3D" id="3.30.365.10">
    <property type="entry name" value="Aldehyde oxidase/xanthine dehydrogenase, molybdopterin binding domain"/>
    <property type="match status" value="4"/>
</dbReference>
<dbReference type="InterPro" id="IPR037165">
    <property type="entry name" value="AldOxase/xan_DH_Mopterin-bd_sf"/>
</dbReference>
<comment type="caution">
    <text evidence="2">The sequence shown here is derived from an EMBL/GenBank/DDBJ whole genome shotgun (WGS) entry which is preliminary data.</text>
</comment>
<keyword evidence="3" id="KW-1185">Reference proteome</keyword>
<dbReference type="RefSeq" id="WP_304434859.1">
    <property type="nucleotide sequence ID" value="NZ_JAUKUC010000001.1"/>
</dbReference>
<dbReference type="PROSITE" id="PS51318">
    <property type="entry name" value="TAT"/>
    <property type="match status" value="1"/>
</dbReference>
<name>A0ABT8RMQ5_9FLAO</name>
<gene>
    <name evidence="2" type="ORF">Q2T41_02855</name>
</gene>
<dbReference type="Pfam" id="PF20256">
    <property type="entry name" value="MoCoBD_2"/>
    <property type="match status" value="2"/>
</dbReference>
<dbReference type="InterPro" id="IPR000674">
    <property type="entry name" value="Ald_Oxase/Xan_DH_a/b"/>
</dbReference>
<dbReference type="InterPro" id="IPR046867">
    <property type="entry name" value="AldOxase/xan_DH_MoCoBD2"/>
</dbReference>
<dbReference type="Gene3D" id="3.90.1170.50">
    <property type="entry name" value="Aldehyde oxidase/xanthine dehydrogenase, a/b hammerhead"/>
    <property type="match status" value="1"/>
</dbReference>
<dbReference type="InterPro" id="IPR052516">
    <property type="entry name" value="N-heterocyclic_Hydroxylase"/>
</dbReference>
<dbReference type="EMBL" id="JAUKUC010000001">
    <property type="protein sequence ID" value="MDO1511604.1"/>
    <property type="molecule type" value="Genomic_DNA"/>
</dbReference>
<dbReference type="PIRSF" id="PIRSF036389">
    <property type="entry name" value="IOR_B"/>
    <property type="match status" value="1"/>
</dbReference>
<dbReference type="SMART" id="SM01008">
    <property type="entry name" value="Ald_Xan_dh_C"/>
    <property type="match status" value="1"/>
</dbReference>
<sequence>MTLIKTSNNRRSFLKSSTLAGGGLLLGFSWLVSCNPTPEQVSRMPKEWFNINAFLKIGDNGIVTIASPNPEIGQNVKTSMPMIVADELGVDWNNVIVEQAPLNTEIFQRQIAGGSQSIRASWEGLRMAGATARHMLIAAAADTWQVPASEITIEAGVIAHKGSDKSAGFGEMASKAATIPVPEEVVLKDTKDFNIIGTDRRNVDGPNIVTGKPLFGIDIQEEGMLTAMIVHPPAFGMNYKSMNAESVSSMPGIKEVFPIDVYPDDMEQQWSDGGGIAKLVAIVGESTWQCMMAKKALNVEWENSSTLESTAYHEEALEKLLNTNAKEPARNDGNVTKAFNRAAQVIERTYSAPFLAHNTMEPMNFYADVTAERAILNGPIQTPEFLEKSLASRLNLPVEKIDIKMTRMGGGFGRRLYGTFGVEAAVISQKMQAPVKLVYTREDDMTQGTYRPTYKVKYKAGLDKDGNLIAWHVKGVGSNDDLIFENRFPAGAVDNYKAEKFVLETNVTTGAWRAPRSNFVAGAEQSFMDEVAEAAGKDPIEFRLELFDRAMKDPVGNPEKNDYDPERYAGVLKLVKEKSGWDGSVKNGIARGVSAYYCHNSYVAQVLDLAKDSNPPKVDKVWCAVDCGIVINPMAAKNQIEGGIIDGIGHATYSEMTFIEGKPQQSNFDTYRLIRYKEAPREIESYFVDNGIDPTGLGEPSLPPVVGALANALYKATGQRYYKQPFITEKPVLG</sequence>
<evidence type="ECO:0000259" key="1">
    <source>
        <dbReference type="SMART" id="SM01008"/>
    </source>
</evidence>
<dbReference type="PROSITE" id="PS51257">
    <property type="entry name" value="PROKAR_LIPOPROTEIN"/>
    <property type="match status" value="1"/>
</dbReference>
<dbReference type="PANTHER" id="PTHR47495">
    <property type="entry name" value="ALDEHYDE DEHYDROGENASE"/>
    <property type="match status" value="1"/>
</dbReference>
<dbReference type="SUPFAM" id="SSF54665">
    <property type="entry name" value="CO dehydrogenase molybdoprotein N-domain-like"/>
    <property type="match status" value="1"/>
</dbReference>
<feature type="domain" description="Aldehyde oxidase/xanthine dehydrogenase a/b hammerhead" evidence="1">
    <location>
        <begin position="210"/>
        <end position="305"/>
    </location>
</feature>
<dbReference type="SUPFAM" id="SSF56003">
    <property type="entry name" value="Molybdenum cofactor-binding domain"/>
    <property type="match status" value="2"/>
</dbReference>
<evidence type="ECO:0000313" key="3">
    <source>
        <dbReference type="Proteomes" id="UP001168579"/>
    </source>
</evidence>
<dbReference type="InterPro" id="IPR006311">
    <property type="entry name" value="TAT_signal"/>
</dbReference>
<protein>
    <submittedName>
        <fullName evidence="2">Molybdopterin-dependent oxidoreductase</fullName>
    </submittedName>
</protein>
<proteinExistence type="predicted"/>
<reference evidence="2" key="2">
    <citation type="submission" date="2023-06" db="EMBL/GenBank/DDBJ databases">
        <authorList>
            <person name="Lucena T."/>
            <person name="Sun Q."/>
        </authorList>
    </citation>
    <scope>NUCLEOTIDE SEQUENCE</scope>
    <source>
        <strain evidence="2">CECT 8869</strain>
    </source>
</reference>
<reference evidence="2" key="1">
    <citation type="journal article" date="2014" name="Int. J. Syst. Evol. Microbiol.">
        <title>Complete genome of a new Firmicutes species belonging to the dominant human colonic microbiota ('Ruminococcus bicirculans') reveals two chromosomes and a selective capacity to utilize plant glucans.</title>
        <authorList>
            <consortium name="NISC Comparative Sequencing Program"/>
            <person name="Wegmann U."/>
            <person name="Louis P."/>
            <person name="Goesmann A."/>
            <person name="Henrissat B."/>
            <person name="Duncan S.H."/>
            <person name="Flint H.J."/>
        </authorList>
    </citation>
    <scope>NUCLEOTIDE SEQUENCE</scope>
    <source>
        <strain evidence="2">CECT 8869</strain>
    </source>
</reference>
<dbReference type="Proteomes" id="UP001168579">
    <property type="component" value="Unassembled WGS sequence"/>
</dbReference>
<organism evidence="2 3">
    <name type="scientific">Maribacter confluentis</name>
    <dbReference type="NCBI Taxonomy" id="1656093"/>
    <lineage>
        <taxon>Bacteria</taxon>
        <taxon>Pseudomonadati</taxon>
        <taxon>Bacteroidota</taxon>
        <taxon>Flavobacteriia</taxon>
        <taxon>Flavobacteriales</taxon>
        <taxon>Flavobacteriaceae</taxon>
        <taxon>Maribacter</taxon>
    </lineage>
</organism>